<evidence type="ECO:0000256" key="6">
    <source>
        <dbReference type="ARBA" id="ARBA00022927"/>
    </source>
</evidence>
<feature type="region of interest" description="Disordered" evidence="11">
    <location>
        <begin position="667"/>
        <end position="702"/>
    </location>
</feature>
<sequence>MASKSDSSWHPAMMPNSAADVVARESNPKSNLAQSPSHVSPVAPSVAEEVLRLEALPDQNDQDEASAWLDSENTVAIEPIETSQDQAEIQIPESLRDTVPTEPITASNPAEVVPVRDSTGVPALLRPPEEDASSEHGDSADAWLTNGDEGSLHRDDTYDTGSVEQKAPSTLEAEPSNEALAEPIGSVEQEASSTIDAEPSNDTLTELTDYVEKEASSTLEAEPSIEALAESTVAESTVAESTSSVKEEASLTLEAESSNEALAEPIGSVEQEASSTLDAEPSNDTLTELTGSVEQKAPSTLEAEPSIEALAESTVAESTGSVKEEASLTLEAAASNDTPTQLTGSAEQEAPLAQEAEPSKEVLAESNPEEPRATVVEGTGSVPSTAQHASSMSFARTVSHEISFPDDDDGEWNLGQSEAEAFAVMPPSDRTNSFPAVPSMDSEIPAQVDVPLASNQAQNVMEEDAKLAESEEEYMMRSPEGDSSVTWHRHGTNRSQAIPHRPIGGELEDTAAMEAVARFDEGLPLIPHSEAVVDDGTQQSSARSTVDPFAEQGDNEDDFFGQVTKDPETQNDEENNAKHLERKSTAQVMEAIGDGGSLTRDSTPNNTLEEEADVSSKGFSLGTSGNVEGPPVTEDLASKWEEAFGDDDEDEFLLDESTAEAKDVDATAFLGSDDEGLLDDDLDAQAPTTAPSQPRQPVVNPYAPAPVAAQSTTAYIPASATGFTPPPTFGYGGQQKQANVTPYGAGQFGQTPQPLRPAPVKTQSFVDKSKAGYSSPYDLPTDLVKAVKPRKRSSLQQLPTNTASPPLTSASSYSPGQSAPPPPAPATTAVPPLSAAARPPLAHKASAPVLHSKGSFFEELPVSAKPRSASRQSQRASSSSGQYFPMGSAPQQVPQPPPPPISRTVPPPAASRMAPPPAPQIASPPAQYTNNEAGVPNLTAPPRENPYANVQSQAGAAVTPPANNPSRYSPAPPGPQGGGVPVTSRYSPGPSSGSRPNSSYGAGSTHTSLPHLPRTSSPLAHFETSGAADGQPYDRRAGSAFEPRLHRVSSLPPTREVDEEEDEQAVSPESRSFSTNHTVVTTPTATAAGTSHAPVMPHATARLATSPPVTPGAGYASFASAATLSPPKRAHSNYTPQPAAAAGAASATIPPVIPPPRARTQSPSALRIDARKGSKPVDYAPRPLPALSPPLVSVAPAAATSNPTQSSSFAPTSRIRGQSISNMVPPTDGREQDPLERWRGAPIMAWGVGGTFITSFPKSIPRYTMGNSVPVTIRTVGEVKVQNIKDVDSLSDSIAKFPGPLKGKSKKKEAIAWLTAGIDSQEREIPDVSFHSQLSLEAKRSVERLLLWKLLRIFIENDGVLEGSPAVDKAVRQVLASDTAESRSDGAPLFTGAEAGAGSTSMKADGVDQGTVETIRLDLLRGDRETAVWAAVDKRLWGHAMLISQTVSADLYKQVAQEFVRKEVNYPGHNNESLAALYKVLSGNYDDCVDELVPSHARAGLQLVSTETSSGPTKDAMDGLDKWRETLTLVLSNRSSDDIRGLNALGKLLSSYGRAEAAHICFIFSRSLSVFGGLDDANSDFVLLGSDHKRQSEQFAKEAQALQLSEMYEYGLTLGGGVAASAGAPHLAAYKLQHAVTLAEYGFRDKAIQYCDAIASAIVAQTRRSPYHHPVLEASVEDFLARLKSSPKDASSSWMSKPTMGKVSDSMWNRFNKFVAGEEDGNGHAGPEGDNGPFAHISSSPNISRPPSASNFDVYGSSPAGYQTGAGASLAGSGTAVSSRYAPASAAPHASASANPYAPAPQPQHVPIAASSRSSQEYAPNSYDPAYSGAAGLVQTQSGGGGGGAEYQSVGYPGPVSPEHRPPMPTYASSYAEPVSTMQSVPAASGGYQPLGLQESPVIHPQPPAKDDTNQGYQPQSYGYEPPQASAAVAADENDQQGASSGGYEPPSFQPYGYEPPSYEPPSYQPDLDEDEAPKPKKKSFMDDDDDDIPALKAPQTQAKSDKDRENEEMFRKVAEEDAKRAAAAASAKKGWGFGGWFGGSKKGEGSISADSSTGKPIKAKLGEQSTFVYDPDLGRWINKKPGAENVEAKKATPPPPRAGISRSVGGTPPPPPSVTNTPPPAADGSSLRPVGAMLPPRSTAGTLTTAQSMDNIHARSGPGSLARSVSTSAVLPGEGGPPVSAPPSRPSTSMSMNKATSIDDLLGAPGPRKAGPKKPRKSGRYVDVMAAK</sequence>
<evidence type="ECO:0000259" key="12">
    <source>
        <dbReference type="Pfam" id="PF12931"/>
    </source>
</evidence>
<feature type="region of interest" description="Disordered" evidence="11">
    <location>
        <begin position="1382"/>
        <end position="1405"/>
    </location>
</feature>
<dbReference type="Proteomes" id="UP000732380">
    <property type="component" value="Unassembled WGS sequence"/>
</dbReference>
<feature type="region of interest" description="Disordered" evidence="11">
    <location>
        <begin position="312"/>
        <end position="413"/>
    </location>
</feature>
<feature type="region of interest" description="Disordered" evidence="11">
    <location>
        <begin position="530"/>
        <end position="633"/>
    </location>
</feature>
<feature type="compositionally biased region" description="Pro residues" evidence="11">
    <location>
        <begin position="893"/>
        <end position="919"/>
    </location>
</feature>
<feature type="compositionally biased region" description="Low complexity" evidence="11">
    <location>
        <begin position="981"/>
        <end position="1001"/>
    </location>
</feature>
<accession>A0A9P7Q2I7</accession>
<feature type="compositionally biased region" description="Polar residues" evidence="11">
    <location>
        <begin position="617"/>
        <end position="626"/>
    </location>
</feature>
<feature type="compositionally biased region" description="Polar residues" evidence="11">
    <location>
        <begin position="1200"/>
        <end position="1224"/>
    </location>
</feature>
<evidence type="ECO:0000256" key="2">
    <source>
        <dbReference type="ARBA" id="ARBA00005927"/>
    </source>
</evidence>
<feature type="compositionally biased region" description="Low complexity" evidence="11">
    <location>
        <begin position="808"/>
        <end position="817"/>
    </location>
</feature>
<comment type="function">
    <text evidence="9 10">Involved in the initiation of assembly of the COPII coat required for the formation of transport vesicles from the endoplasmic reticulum (ER) and the selection of cargo molecules. Also involved in autophagy.</text>
</comment>
<feature type="region of interest" description="Disordered" evidence="11">
    <location>
        <begin position="2033"/>
        <end position="2059"/>
    </location>
</feature>
<dbReference type="GO" id="GO:0070973">
    <property type="term" value="P:protein localization to endoplasmic reticulum exit site"/>
    <property type="evidence" value="ECO:0007669"/>
    <property type="project" value="TreeGrafter"/>
</dbReference>
<keyword evidence="7 10" id="KW-0072">Autophagy</keyword>
<dbReference type="GO" id="GO:0070971">
    <property type="term" value="C:endoplasmic reticulum exit site"/>
    <property type="evidence" value="ECO:0007669"/>
    <property type="project" value="UniProtKB-ARBA"/>
</dbReference>
<feature type="compositionally biased region" description="Low complexity" evidence="11">
    <location>
        <begin position="33"/>
        <end position="44"/>
    </location>
</feature>
<name>A0A9P7Q2I7_9HYPO</name>
<feature type="domain" description="Sec16 central conserved" evidence="13">
    <location>
        <begin position="1241"/>
        <end position="1359"/>
    </location>
</feature>
<dbReference type="GO" id="GO:0015031">
    <property type="term" value="P:protein transport"/>
    <property type="evidence" value="ECO:0007669"/>
    <property type="project" value="UniProtKB-KW"/>
</dbReference>
<proteinExistence type="inferred from homology"/>
<comment type="similarity">
    <text evidence="2 10">Belongs to the SEC16 family.</text>
</comment>
<dbReference type="InterPro" id="IPR024468">
    <property type="entry name" value="Sec16_N"/>
</dbReference>
<comment type="subcellular location">
    <subcellularLocation>
        <location evidence="1">Endoplasmic reticulum membrane</location>
        <topology evidence="1">Peripheral membrane protein</topology>
        <orientation evidence="1">Cytoplasmic side</orientation>
    </subcellularLocation>
</comment>
<keyword evidence="16" id="KW-1185">Reference proteome</keyword>
<feature type="region of interest" description="Disordered" evidence="11">
    <location>
        <begin position="1789"/>
        <end position="2011"/>
    </location>
</feature>
<evidence type="ECO:0000259" key="13">
    <source>
        <dbReference type="Pfam" id="PF12932"/>
    </source>
</evidence>
<evidence type="ECO:0000256" key="10">
    <source>
        <dbReference type="RuleBase" id="RU364101"/>
    </source>
</evidence>
<gene>
    <name evidence="15" type="ORF">E4U13_002212</name>
</gene>
<feature type="compositionally biased region" description="Polar residues" evidence="11">
    <location>
        <begin position="2140"/>
        <end position="2151"/>
    </location>
</feature>
<evidence type="ECO:0000256" key="5">
    <source>
        <dbReference type="ARBA" id="ARBA00022892"/>
    </source>
</evidence>
<feature type="region of interest" description="Disordered" evidence="11">
    <location>
        <begin position="1"/>
        <end position="44"/>
    </location>
</feature>
<feature type="compositionally biased region" description="Low complexity" evidence="11">
    <location>
        <begin position="346"/>
        <end position="356"/>
    </location>
</feature>
<dbReference type="InterPro" id="IPR024298">
    <property type="entry name" value="Sec16_Sec23-bd"/>
</dbReference>
<evidence type="ECO:0000256" key="7">
    <source>
        <dbReference type="ARBA" id="ARBA00023006"/>
    </source>
</evidence>
<dbReference type="Gene3D" id="1.25.40.1030">
    <property type="match status" value="1"/>
</dbReference>
<evidence type="ECO:0000256" key="9">
    <source>
        <dbReference type="ARBA" id="ARBA00024687"/>
    </source>
</evidence>
<feature type="compositionally biased region" description="Polar residues" evidence="11">
    <location>
        <begin position="189"/>
        <end position="203"/>
    </location>
</feature>
<feature type="compositionally biased region" description="Pro residues" evidence="11">
    <location>
        <begin position="2108"/>
        <end position="2122"/>
    </location>
</feature>
<dbReference type="GO" id="GO:0005789">
    <property type="term" value="C:endoplasmic reticulum membrane"/>
    <property type="evidence" value="ECO:0007669"/>
    <property type="project" value="UniProtKB-SubCell"/>
</dbReference>
<keyword evidence="6 10" id="KW-0653">Protein transport</keyword>
<feature type="compositionally biased region" description="Acidic residues" evidence="11">
    <location>
        <begin position="672"/>
        <end position="683"/>
    </location>
</feature>
<feature type="compositionally biased region" description="Polar residues" evidence="11">
    <location>
        <begin position="336"/>
        <end position="345"/>
    </location>
</feature>
<evidence type="ECO:0000259" key="14">
    <source>
        <dbReference type="Pfam" id="PF12935"/>
    </source>
</evidence>
<comment type="caution">
    <text evidence="15">The sequence shown here is derived from an EMBL/GenBank/DDBJ whole genome shotgun (WGS) entry which is preliminary data.</text>
</comment>
<feature type="region of interest" description="Disordered" evidence="11">
    <location>
        <begin position="94"/>
        <end position="203"/>
    </location>
</feature>
<feature type="region of interest" description="Disordered" evidence="11">
    <location>
        <begin position="229"/>
        <end position="285"/>
    </location>
</feature>
<dbReference type="GO" id="GO:0006914">
    <property type="term" value="P:autophagy"/>
    <property type="evidence" value="ECO:0007669"/>
    <property type="project" value="UniProtKB-KW"/>
</dbReference>
<feature type="region of interest" description="Disordered" evidence="11">
    <location>
        <begin position="1717"/>
        <end position="1755"/>
    </location>
</feature>
<feature type="compositionally biased region" description="Polar residues" evidence="11">
    <location>
        <begin position="271"/>
        <end position="285"/>
    </location>
</feature>
<keyword evidence="5 10" id="KW-0931">ER-Golgi transport</keyword>
<dbReference type="Pfam" id="PF12935">
    <property type="entry name" value="Sec16_N"/>
    <property type="match status" value="1"/>
</dbReference>
<evidence type="ECO:0000256" key="11">
    <source>
        <dbReference type="SAM" id="MobiDB-lite"/>
    </source>
</evidence>
<dbReference type="CDD" id="cd09233">
    <property type="entry name" value="ACE1-Sec16-like"/>
    <property type="match status" value="1"/>
</dbReference>
<feature type="compositionally biased region" description="Low complexity" evidence="11">
    <location>
        <begin position="826"/>
        <end position="842"/>
    </location>
</feature>
<feature type="compositionally biased region" description="Basic and acidic residues" evidence="11">
    <location>
        <begin position="575"/>
        <end position="584"/>
    </location>
</feature>
<feature type="compositionally biased region" description="Low complexity" evidence="11">
    <location>
        <begin position="1074"/>
        <end position="1092"/>
    </location>
</feature>
<feature type="region of interest" description="Disordered" evidence="11">
    <location>
        <begin position="726"/>
        <end position="1092"/>
    </location>
</feature>
<dbReference type="GO" id="GO:0012507">
    <property type="term" value="C:ER to Golgi transport vesicle membrane"/>
    <property type="evidence" value="ECO:0007669"/>
    <property type="project" value="TreeGrafter"/>
</dbReference>
<evidence type="ECO:0000313" key="16">
    <source>
        <dbReference type="Proteomes" id="UP000732380"/>
    </source>
</evidence>
<feature type="region of interest" description="Disordered" evidence="11">
    <location>
        <begin position="1126"/>
        <end position="1183"/>
    </location>
</feature>
<dbReference type="PANTHER" id="PTHR13402">
    <property type="entry name" value="RGPR-RELATED"/>
    <property type="match status" value="1"/>
</dbReference>
<feature type="compositionally biased region" description="Low complexity" evidence="11">
    <location>
        <begin position="867"/>
        <end position="880"/>
    </location>
</feature>
<protein>
    <recommendedName>
        <fullName evidence="10">Protein transport protein sec16</fullName>
    </recommendedName>
</protein>
<feature type="compositionally biased region" description="Polar residues" evidence="11">
    <location>
        <begin position="1002"/>
        <end position="1018"/>
    </location>
</feature>
<feature type="domain" description="Sec16 Sec23-binding" evidence="12">
    <location>
        <begin position="1418"/>
        <end position="1718"/>
    </location>
</feature>
<keyword evidence="8 10" id="KW-0472">Membrane</keyword>
<organism evidence="15 16">
    <name type="scientific">Claviceps humidiphila</name>
    <dbReference type="NCBI Taxonomy" id="1294629"/>
    <lineage>
        <taxon>Eukaryota</taxon>
        <taxon>Fungi</taxon>
        <taxon>Dikarya</taxon>
        <taxon>Ascomycota</taxon>
        <taxon>Pezizomycotina</taxon>
        <taxon>Sordariomycetes</taxon>
        <taxon>Hypocreomycetidae</taxon>
        <taxon>Hypocreales</taxon>
        <taxon>Clavicipitaceae</taxon>
        <taxon>Claviceps</taxon>
    </lineage>
</organism>
<feature type="compositionally biased region" description="Basic residues" evidence="11">
    <location>
        <begin position="2211"/>
        <end position="2220"/>
    </location>
</feature>
<feature type="compositionally biased region" description="Basic and acidic residues" evidence="11">
    <location>
        <begin position="127"/>
        <end position="139"/>
    </location>
</feature>
<dbReference type="FunFam" id="1.25.40.1030:FF:000008">
    <property type="entry name" value="Protein transport protein sec16"/>
    <property type="match status" value="1"/>
</dbReference>
<keyword evidence="4 10" id="KW-0256">Endoplasmic reticulum</keyword>
<feature type="domain" description="Sec16 N-terminal" evidence="14">
    <location>
        <begin position="513"/>
        <end position="707"/>
    </location>
</feature>
<dbReference type="GO" id="GO:0007030">
    <property type="term" value="P:Golgi organization"/>
    <property type="evidence" value="ECO:0007669"/>
    <property type="project" value="TreeGrafter"/>
</dbReference>
<keyword evidence="3 10" id="KW-0813">Transport</keyword>
<feature type="region of interest" description="Disordered" evidence="11">
    <location>
        <begin position="1197"/>
        <end position="1234"/>
    </location>
</feature>
<evidence type="ECO:0000256" key="3">
    <source>
        <dbReference type="ARBA" id="ARBA00022448"/>
    </source>
</evidence>
<evidence type="ECO:0000256" key="1">
    <source>
        <dbReference type="ARBA" id="ARBA00004397"/>
    </source>
</evidence>
<dbReference type="Pfam" id="PF12931">
    <property type="entry name" value="TPR_Sec16"/>
    <property type="match status" value="1"/>
</dbReference>
<feature type="region of interest" description="Disordered" evidence="11">
    <location>
        <begin position="2073"/>
        <end position="2229"/>
    </location>
</feature>
<feature type="compositionally biased region" description="Polar residues" evidence="11">
    <location>
        <begin position="2187"/>
        <end position="2197"/>
    </location>
</feature>
<dbReference type="InterPro" id="IPR024340">
    <property type="entry name" value="Sec16_CCD"/>
</dbReference>
<evidence type="ECO:0000256" key="4">
    <source>
        <dbReference type="ARBA" id="ARBA00022824"/>
    </source>
</evidence>
<feature type="compositionally biased region" description="Basic and acidic residues" evidence="11">
    <location>
        <begin position="2000"/>
        <end position="2011"/>
    </location>
</feature>
<feature type="compositionally biased region" description="Polar residues" evidence="11">
    <location>
        <begin position="233"/>
        <end position="244"/>
    </location>
</feature>
<evidence type="ECO:0000256" key="8">
    <source>
        <dbReference type="ARBA" id="ARBA00023136"/>
    </source>
</evidence>
<feature type="region of interest" description="Disordered" evidence="11">
    <location>
        <begin position="464"/>
        <end position="503"/>
    </location>
</feature>
<feature type="compositionally biased region" description="Polar residues" evidence="11">
    <location>
        <begin position="794"/>
        <end position="807"/>
    </location>
</feature>
<dbReference type="PANTHER" id="PTHR13402:SF6">
    <property type="entry name" value="SECRETORY 16, ISOFORM I"/>
    <property type="match status" value="1"/>
</dbReference>
<evidence type="ECO:0000313" key="15">
    <source>
        <dbReference type="EMBL" id="KAG6115973.1"/>
    </source>
</evidence>
<feature type="compositionally biased region" description="Polar residues" evidence="11">
    <location>
        <begin position="686"/>
        <end position="695"/>
    </location>
</feature>
<dbReference type="EMBL" id="SRQM01000195">
    <property type="protein sequence ID" value="KAG6115973.1"/>
    <property type="molecule type" value="Genomic_DNA"/>
</dbReference>
<feature type="compositionally biased region" description="Polar residues" evidence="11">
    <location>
        <begin position="381"/>
        <end position="396"/>
    </location>
</feature>
<dbReference type="Pfam" id="PF12932">
    <property type="entry name" value="Sec16"/>
    <property type="match status" value="1"/>
</dbReference>
<dbReference type="GO" id="GO:0016192">
    <property type="term" value="P:vesicle-mediated transport"/>
    <property type="evidence" value="ECO:0007669"/>
    <property type="project" value="UniProtKB-KW"/>
</dbReference>
<feature type="compositionally biased region" description="Low complexity" evidence="11">
    <location>
        <begin position="1737"/>
        <end position="1751"/>
    </location>
</feature>
<feature type="compositionally biased region" description="Low complexity" evidence="11">
    <location>
        <begin position="250"/>
        <end position="264"/>
    </location>
</feature>
<reference evidence="15 16" key="1">
    <citation type="journal article" date="2020" name="bioRxiv">
        <title>Whole genome comparisons of ergot fungi reveals the divergence and evolution of species within the genus Claviceps are the result of varying mechanisms driving genome evolution and host range expansion.</title>
        <authorList>
            <person name="Wyka S.A."/>
            <person name="Mondo S.J."/>
            <person name="Liu M."/>
            <person name="Dettman J."/>
            <person name="Nalam V."/>
            <person name="Broders K.D."/>
        </authorList>
    </citation>
    <scope>NUCLEOTIDE SEQUENCE [LARGE SCALE GENOMIC DNA]</scope>
    <source>
        <strain evidence="15 16">LM576</strain>
    </source>
</reference>